<evidence type="ECO:0000313" key="3">
    <source>
        <dbReference type="Proteomes" id="UP000076858"/>
    </source>
</evidence>
<dbReference type="AlphaFoldDB" id="A0A164L6U4"/>
<evidence type="ECO:0000313" key="2">
    <source>
        <dbReference type="EMBL" id="KZS03843.1"/>
    </source>
</evidence>
<dbReference type="EMBL" id="LRGB01003172">
    <property type="protein sequence ID" value="KZS03843.1"/>
    <property type="molecule type" value="Genomic_DNA"/>
</dbReference>
<comment type="caution">
    <text evidence="2">The sequence shown here is derived from an EMBL/GenBank/DDBJ whole genome shotgun (WGS) entry which is preliminary data.</text>
</comment>
<accession>A0A164L6U4</accession>
<organism evidence="2 3">
    <name type="scientific">Daphnia magna</name>
    <dbReference type="NCBI Taxonomy" id="35525"/>
    <lineage>
        <taxon>Eukaryota</taxon>
        <taxon>Metazoa</taxon>
        <taxon>Ecdysozoa</taxon>
        <taxon>Arthropoda</taxon>
        <taxon>Crustacea</taxon>
        <taxon>Branchiopoda</taxon>
        <taxon>Diplostraca</taxon>
        <taxon>Cladocera</taxon>
        <taxon>Anomopoda</taxon>
        <taxon>Daphniidae</taxon>
        <taxon>Daphnia</taxon>
    </lineage>
</organism>
<name>A0A164L6U4_9CRUS</name>
<dbReference type="Proteomes" id="UP000076858">
    <property type="component" value="Unassembled WGS sequence"/>
</dbReference>
<proteinExistence type="predicted"/>
<evidence type="ECO:0000256" key="1">
    <source>
        <dbReference type="SAM" id="MobiDB-lite"/>
    </source>
</evidence>
<keyword evidence="3" id="KW-1185">Reference proteome</keyword>
<sequence length="512" mass="56876">MDNVIENEAENVTERIFRYLWKSDSCVFYLRNYLSSTAATEELELYENRNWTILKISGVVGFFADGVTTFFGDLCGFLKDRLHDIWPLGNLESRSLIAKLNLVYWILLPEALRYGLQQELGVSASEAQKIVIFGYKAFLAGRIPGTGPFENVVQLEDDEEQPQIASLLDSSHNLNTDVTPLSPNFSGAVVATKTYPEMGSSKKPSLHLLQNAQVHNVNDSNTSNTLIDVATSNSGMSPTSSPPSGFARIGHNCYSADRICTLPSTSESLPRSPMVHPGTLYKYSNDGEYQSNLAIVHSKINTDPYPTPTGTKKKRLLSTMQLHSQLRNGRKGGLRKQSLEMQHAVNIVCLEKGGDDTVVEDQAALLRLGRGGIGQIRFMLTKSLTAEATNEIFLREFVPLRNMAANKTISYYFATRMGNSLRTKRRCDGATSGAELIALARQTKLLFLVPMYDLELMPYSEEARALEQHDTCQICHQKIPVSEIISHVASHRNPPSRVTATQDSNSEDEIDD</sequence>
<feature type="region of interest" description="Disordered" evidence="1">
    <location>
        <begin position="490"/>
        <end position="512"/>
    </location>
</feature>
<protein>
    <submittedName>
        <fullName evidence="2">Uncharacterized protein</fullName>
    </submittedName>
</protein>
<gene>
    <name evidence="2" type="ORF">APZ42_033334</name>
</gene>
<reference evidence="2 3" key="1">
    <citation type="submission" date="2016-03" db="EMBL/GenBank/DDBJ databases">
        <title>EvidentialGene: Evidence-directed Construction of Genes on Genomes.</title>
        <authorList>
            <person name="Gilbert D.G."/>
            <person name="Choi J.-H."/>
            <person name="Mockaitis K."/>
            <person name="Colbourne J."/>
            <person name="Pfrender M."/>
        </authorList>
    </citation>
    <scope>NUCLEOTIDE SEQUENCE [LARGE SCALE GENOMIC DNA]</scope>
    <source>
        <strain evidence="2 3">Xinb3</strain>
        <tissue evidence="2">Complete organism</tissue>
    </source>
</reference>